<sequence>MAELDQMWGLGVSLCTGVMTRVRLRDLVAFYCLKYSDTIIPDIQGLKGRDASLDGFAQAMYGNDSLDTWVDSLVPPSDDNCYRRGEIERRIINLFSEVLRMLKDTGVQDNGDLAIACISQRDSLRKVILLGSKNPWIQVLKDSALTATFACVFPRCFETDDCKCQESNRQLPGEYQLSTKLDLLTEQLQPESGARHKLRIGKSYRINSANLNMTTKIHHRKKPPHGNAVYYATIKKSVLNSAIFEYVPKRPRLRENNSTNAVEVIIGGATRYLGRLEQLQQNHSPKSKK</sequence>
<protein>
    <submittedName>
        <fullName evidence="1">Uncharacterized protein</fullName>
    </submittedName>
</protein>
<dbReference type="Proteomes" id="UP001610563">
    <property type="component" value="Unassembled WGS sequence"/>
</dbReference>
<proteinExistence type="predicted"/>
<organism evidence="1 2">
    <name type="scientific">Aspergillus keveii</name>
    <dbReference type="NCBI Taxonomy" id="714993"/>
    <lineage>
        <taxon>Eukaryota</taxon>
        <taxon>Fungi</taxon>
        <taxon>Dikarya</taxon>
        <taxon>Ascomycota</taxon>
        <taxon>Pezizomycotina</taxon>
        <taxon>Eurotiomycetes</taxon>
        <taxon>Eurotiomycetidae</taxon>
        <taxon>Eurotiales</taxon>
        <taxon>Aspergillaceae</taxon>
        <taxon>Aspergillus</taxon>
        <taxon>Aspergillus subgen. Nidulantes</taxon>
    </lineage>
</organism>
<comment type="caution">
    <text evidence="1">The sequence shown here is derived from an EMBL/GenBank/DDBJ whole genome shotgun (WGS) entry which is preliminary data.</text>
</comment>
<evidence type="ECO:0000313" key="2">
    <source>
        <dbReference type="Proteomes" id="UP001610563"/>
    </source>
</evidence>
<keyword evidence="2" id="KW-1185">Reference proteome</keyword>
<evidence type="ECO:0000313" key="1">
    <source>
        <dbReference type="EMBL" id="KAL2800673.1"/>
    </source>
</evidence>
<accession>A0ABR4GNP4</accession>
<reference evidence="1 2" key="1">
    <citation type="submission" date="2024-07" db="EMBL/GenBank/DDBJ databases">
        <title>Section-level genome sequencing and comparative genomics of Aspergillus sections Usti and Cavernicolus.</title>
        <authorList>
            <consortium name="Lawrence Berkeley National Laboratory"/>
            <person name="Nybo J.L."/>
            <person name="Vesth T.C."/>
            <person name="Theobald S."/>
            <person name="Frisvad J.C."/>
            <person name="Larsen T.O."/>
            <person name="Kjaerboelling I."/>
            <person name="Rothschild-Mancinelli K."/>
            <person name="Lyhne E.K."/>
            <person name="Kogle M.E."/>
            <person name="Barry K."/>
            <person name="Clum A."/>
            <person name="Na H."/>
            <person name="Ledsgaard L."/>
            <person name="Lin J."/>
            <person name="Lipzen A."/>
            <person name="Kuo A."/>
            <person name="Riley R."/>
            <person name="Mondo S."/>
            <person name="Labutti K."/>
            <person name="Haridas S."/>
            <person name="Pangalinan J."/>
            <person name="Salamov A.A."/>
            <person name="Simmons B.A."/>
            <person name="Magnuson J.K."/>
            <person name="Chen J."/>
            <person name="Drula E."/>
            <person name="Henrissat B."/>
            <person name="Wiebenga A."/>
            <person name="Lubbers R.J."/>
            <person name="Gomes A.C."/>
            <person name="Makela M.R."/>
            <person name="Stajich J."/>
            <person name="Grigoriev I.V."/>
            <person name="Mortensen U.H."/>
            <person name="De Vries R.P."/>
            <person name="Baker S.E."/>
            <person name="Andersen M.R."/>
        </authorList>
    </citation>
    <scope>NUCLEOTIDE SEQUENCE [LARGE SCALE GENOMIC DNA]</scope>
    <source>
        <strain evidence="1 2">CBS 209.92</strain>
    </source>
</reference>
<name>A0ABR4GNP4_9EURO</name>
<dbReference type="EMBL" id="JBFTWV010000003">
    <property type="protein sequence ID" value="KAL2800673.1"/>
    <property type="molecule type" value="Genomic_DNA"/>
</dbReference>
<gene>
    <name evidence="1" type="ORF">BJX66DRAFT_291293</name>
</gene>